<dbReference type="Proteomes" id="UP000237000">
    <property type="component" value="Unassembled WGS sequence"/>
</dbReference>
<protein>
    <submittedName>
        <fullName evidence="2">Uncharacterized protein</fullName>
    </submittedName>
</protein>
<evidence type="ECO:0000256" key="1">
    <source>
        <dbReference type="SAM" id="Phobius"/>
    </source>
</evidence>
<keyword evidence="1" id="KW-0812">Transmembrane</keyword>
<sequence>MDVRTLSSVSLYYICLACKSAISSRLDLLACSFLERCLTSSYCVPMVSWLMTGFGQLLVVAAASYLVGRSQVCMACDLEGIVVGLFGLLLNTIFAYWK</sequence>
<evidence type="ECO:0000313" key="3">
    <source>
        <dbReference type="Proteomes" id="UP000237000"/>
    </source>
</evidence>
<feature type="transmembrane region" description="Helical" evidence="1">
    <location>
        <begin position="80"/>
        <end position="97"/>
    </location>
</feature>
<proteinExistence type="predicted"/>
<dbReference type="AlphaFoldDB" id="A0A2P5EUP0"/>
<accession>A0A2P5EUP0</accession>
<dbReference type="EMBL" id="JXTC01000096">
    <property type="protein sequence ID" value="PON89261.1"/>
    <property type="molecule type" value="Genomic_DNA"/>
</dbReference>
<feature type="transmembrane region" description="Helical" evidence="1">
    <location>
        <begin position="47"/>
        <end position="68"/>
    </location>
</feature>
<dbReference type="OrthoDB" id="10552584at2759"/>
<gene>
    <name evidence="2" type="ORF">TorRG33x02_149320</name>
</gene>
<keyword evidence="3" id="KW-1185">Reference proteome</keyword>
<keyword evidence="1" id="KW-1133">Transmembrane helix</keyword>
<evidence type="ECO:0000313" key="2">
    <source>
        <dbReference type="EMBL" id="PON89261.1"/>
    </source>
</evidence>
<name>A0A2P5EUP0_TREOI</name>
<dbReference type="InParanoid" id="A0A2P5EUP0"/>
<comment type="caution">
    <text evidence="2">The sequence shown here is derived from an EMBL/GenBank/DDBJ whole genome shotgun (WGS) entry which is preliminary data.</text>
</comment>
<organism evidence="2 3">
    <name type="scientific">Trema orientale</name>
    <name type="common">Charcoal tree</name>
    <name type="synonym">Celtis orientalis</name>
    <dbReference type="NCBI Taxonomy" id="63057"/>
    <lineage>
        <taxon>Eukaryota</taxon>
        <taxon>Viridiplantae</taxon>
        <taxon>Streptophyta</taxon>
        <taxon>Embryophyta</taxon>
        <taxon>Tracheophyta</taxon>
        <taxon>Spermatophyta</taxon>
        <taxon>Magnoliopsida</taxon>
        <taxon>eudicotyledons</taxon>
        <taxon>Gunneridae</taxon>
        <taxon>Pentapetalae</taxon>
        <taxon>rosids</taxon>
        <taxon>fabids</taxon>
        <taxon>Rosales</taxon>
        <taxon>Cannabaceae</taxon>
        <taxon>Trema</taxon>
    </lineage>
</organism>
<keyword evidence="1" id="KW-0472">Membrane</keyword>
<reference evidence="3" key="1">
    <citation type="submission" date="2016-06" db="EMBL/GenBank/DDBJ databases">
        <title>Parallel loss of symbiosis genes in relatives of nitrogen-fixing non-legume Parasponia.</title>
        <authorList>
            <person name="Van Velzen R."/>
            <person name="Holmer R."/>
            <person name="Bu F."/>
            <person name="Rutten L."/>
            <person name="Van Zeijl A."/>
            <person name="Liu W."/>
            <person name="Santuari L."/>
            <person name="Cao Q."/>
            <person name="Sharma T."/>
            <person name="Shen D."/>
            <person name="Roswanjaya Y."/>
            <person name="Wardhani T."/>
            <person name="Kalhor M.S."/>
            <person name="Jansen J."/>
            <person name="Van den Hoogen J."/>
            <person name="Gungor B."/>
            <person name="Hartog M."/>
            <person name="Hontelez J."/>
            <person name="Verver J."/>
            <person name="Yang W.-C."/>
            <person name="Schijlen E."/>
            <person name="Repin R."/>
            <person name="Schilthuizen M."/>
            <person name="Schranz E."/>
            <person name="Heidstra R."/>
            <person name="Miyata K."/>
            <person name="Fedorova E."/>
            <person name="Kohlen W."/>
            <person name="Bisseling T."/>
            <person name="Smit S."/>
            <person name="Geurts R."/>
        </authorList>
    </citation>
    <scope>NUCLEOTIDE SEQUENCE [LARGE SCALE GENOMIC DNA]</scope>
    <source>
        <strain evidence="3">cv. RG33-2</strain>
    </source>
</reference>